<feature type="domain" description="Bromo" evidence="12">
    <location>
        <begin position="152"/>
        <end position="216"/>
    </location>
</feature>
<name>A0A1Z5KD26_FISSO</name>
<dbReference type="PANTHER" id="PTHR13808">
    <property type="entry name" value="CBP/P300-RELATED"/>
    <property type="match status" value="1"/>
</dbReference>
<keyword evidence="5" id="KW-0805">Transcription regulation</keyword>
<keyword evidence="4" id="KW-0156">Chromatin regulator</keyword>
<feature type="compositionally biased region" description="Polar residues" evidence="11">
    <location>
        <begin position="1"/>
        <end position="10"/>
    </location>
</feature>
<evidence type="ECO:0000313" key="15">
    <source>
        <dbReference type="Proteomes" id="UP000198406"/>
    </source>
</evidence>
<keyword evidence="3" id="KW-0808">Transferase</keyword>
<dbReference type="SUPFAM" id="SSF47370">
    <property type="entry name" value="Bromodomain"/>
    <property type="match status" value="2"/>
</dbReference>
<dbReference type="Gene3D" id="1.20.920.10">
    <property type="entry name" value="Bromodomain-like"/>
    <property type="match status" value="2"/>
</dbReference>
<feature type="compositionally biased region" description="Polar residues" evidence="11">
    <location>
        <begin position="48"/>
        <end position="66"/>
    </location>
</feature>
<dbReference type="GO" id="GO:0005667">
    <property type="term" value="C:transcription regulator complex"/>
    <property type="evidence" value="ECO:0007669"/>
    <property type="project" value="TreeGrafter"/>
</dbReference>
<proteinExistence type="predicted"/>
<evidence type="ECO:0000256" key="7">
    <source>
        <dbReference type="ARBA" id="ARBA00023163"/>
    </source>
</evidence>
<organism evidence="14 15">
    <name type="scientific">Fistulifera solaris</name>
    <name type="common">Oleaginous diatom</name>
    <dbReference type="NCBI Taxonomy" id="1519565"/>
    <lineage>
        <taxon>Eukaryota</taxon>
        <taxon>Sar</taxon>
        <taxon>Stramenopiles</taxon>
        <taxon>Ochrophyta</taxon>
        <taxon>Bacillariophyta</taxon>
        <taxon>Bacillariophyceae</taxon>
        <taxon>Bacillariophycidae</taxon>
        <taxon>Naviculales</taxon>
        <taxon>Naviculaceae</taxon>
        <taxon>Fistulifera</taxon>
    </lineage>
</organism>
<evidence type="ECO:0000256" key="1">
    <source>
        <dbReference type="ARBA" id="ARBA00004123"/>
    </source>
</evidence>
<evidence type="ECO:0000256" key="5">
    <source>
        <dbReference type="ARBA" id="ARBA00023015"/>
    </source>
</evidence>
<dbReference type="GO" id="GO:0045944">
    <property type="term" value="P:positive regulation of transcription by RNA polymerase II"/>
    <property type="evidence" value="ECO:0007669"/>
    <property type="project" value="TreeGrafter"/>
</dbReference>
<dbReference type="GO" id="GO:0000123">
    <property type="term" value="C:histone acetyltransferase complex"/>
    <property type="evidence" value="ECO:0007669"/>
    <property type="project" value="TreeGrafter"/>
</dbReference>
<dbReference type="SMART" id="SM00297">
    <property type="entry name" value="BROMO"/>
    <property type="match status" value="2"/>
</dbReference>
<sequence>MTVGTASGGPSATADVRITRRVSSIVSHGDADPEDDSKNEYKHVARPVQQQALRRQVSNEALSSCGSDDDSVTLKKPPSHNSASSSPVHCCHPANTENEFLPRKRLFTNPLHDTKMFEHHKRALQLEAELQPLRLILSRLMAHPIHNRKGLFNTPVDPVALGLLDYHTIITRPMDFGTIKARLHALAFSSREQVVQDIRLVLQNAMTYNPPHHIVHASAMKLMAFFEEQLSAFCPDMALDPDAVGGAASVAAVEPSVYSNQATRCNRASEELLRDVPSKRKKRGTRVITGHDCFSCQGRTCAVCQQGCLHLEPTLLICNGFACAGARIRKAATYYIAPDGNRQYCQKCYIGLPAVLPDNRYKADLLKRKNDEETVERWLTCVKCQRGVHAVCVLHNEYVDAADTFECPECASMEVIHEPSIKCVESSDTSYTFASGEDLPVRMSDLMYSSMHNSSYNADSLPETSESVFLQSKVRERMILPDYPNAEKTVTVRVISDCARAFNVPDVIRKHFCMPTTQGMPPQRVHYRSKALVLFQKIDGLDVCIFCMYVQEYDGRDEYEEASSPVDTKKRVYIAYIDSVEHFQPRSCRTKVYQELLVSYLASARKRGYDTAHIWACPPSRGNSFVFWNHPASQRTPTRERLVAWYHDALSRAVECGVVTDIQSLYESEFQGRLEPLESTDAVLGSKMECPPLLDGDFWVEEAVRVHQLHSQRVLRITKIDSCDKRLCPATEVANVLRDKILAHPVSTFFRRPVNAAALKLKDYHDIISRPMDLGTVYSQLVLGEYITLRDVVRDVELVVSNATTYNPSGNVVHANALELHQLFFTELESLVSQWSATTVTWEVFASMSMNLDHTMTLPCTSTEPLFNAVAPDSHAEKTEKCLEKPQVHLLSGGADAVQRRMVGNDVWLLDKRNQLKNPQPKSNPRRRKSEPNEINDEPSAKRRRQSWLAEEVGASVRLHRTCFFSCSLTPTIEQETTYEQYTQIYTPSTIDHHVSSSTIADMRHALLEFSQFRNLEFDTLRHAKYSSAILLFHLHHDRAPGTIPECSSCSKPIVDVRWHRLSRVTERRLFQAARHPIGRRPKRTKPYEPEELCEACHTTCSDPDEFIPIPVSFHAA</sequence>
<keyword evidence="15" id="KW-1185">Reference proteome</keyword>
<dbReference type="GO" id="GO:0031490">
    <property type="term" value="F:chromatin DNA binding"/>
    <property type="evidence" value="ECO:0007669"/>
    <property type="project" value="TreeGrafter"/>
</dbReference>
<feature type="domain" description="CBP/p300-type HAT" evidence="13">
    <location>
        <begin position="455"/>
        <end position="1040"/>
    </location>
</feature>
<dbReference type="InParanoid" id="A0A1Z5KD26"/>
<evidence type="ECO:0000256" key="9">
    <source>
        <dbReference type="ARBA" id="ARBA00048017"/>
    </source>
</evidence>
<dbReference type="GO" id="GO:0004402">
    <property type="term" value="F:histone acetyltransferase activity"/>
    <property type="evidence" value="ECO:0007669"/>
    <property type="project" value="InterPro"/>
</dbReference>
<keyword evidence="8" id="KW-0539">Nucleus</keyword>
<dbReference type="EC" id="2.3.1.48" evidence="2"/>
<feature type="domain" description="Bromo" evidence="12">
    <location>
        <begin position="742"/>
        <end position="814"/>
    </location>
</feature>
<evidence type="ECO:0000256" key="11">
    <source>
        <dbReference type="SAM" id="MobiDB-lite"/>
    </source>
</evidence>
<evidence type="ECO:0000256" key="4">
    <source>
        <dbReference type="ARBA" id="ARBA00022853"/>
    </source>
</evidence>
<protein>
    <recommendedName>
        <fullName evidence="2">histone acetyltransferase</fullName>
        <ecNumber evidence="2">2.3.1.48</ecNumber>
    </recommendedName>
</protein>
<dbReference type="AlphaFoldDB" id="A0A1Z5KD26"/>
<dbReference type="PROSITE" id="PS50014">
    <property type="entry name" value="BROMODOMAIN_2"/>
    <property type="match status" value="2"/>
</dbReference>
<dbReference type="Gene3D" id="3.30.40.10">
    <property type="entry name" value="Zinc/RING finger domain, C3HC4 (zinc finger)"/>
    <property type="match status" value="1"/>
</dbReference>
<dbReference type="PROSITE" id="PS00633">
    <property type="entry name" value="BROMODOMAIN_1"/>
    <property type="match status" value="1"/>
</dbReference>
<comment type="catalytic activity">
    <reaction evidence="9">
        <text>L-lysyl-[protein] + acetyl-CoA = N(6)-acetyl-L-lysyl-[protein] + CoA + H(+)</text>
        <dbReference type="Rhea" id="RHEA:45948"/>
        <dbReference type="Rhea" id="RHEA-COMP:9752"/>
        <dbReference type="Rhea" id="RHEA-COMP:10731"/>
        <dbReference type="ChEBI" id="CHEBI:15378"/>
        <dbReference type="ChEBI" id="CHEBI:29969"/>
        <dbReference type="ChEBI" id="CHEBI:57287"/>
        <dbReference type="ChEBI" id="CHEBI:57288"/>
        <dbReference type="ChEBI" id="CHEBI:61930"/>
        <dbReference type="EC" id="2.3.1.48"/>
    </reaction>
</comment>
<dbReference type="InterPro" id="IPR001487">
    <property type="entry name" value="Bromodomain"/>
</dbReference>
<dbReference type="PANTHER" id="PTHR13808:SF1">
    <property type="entry name" value="HISTONE ACETYLTRANSFERASE"/>
    <property type="match status" value="1"/>
</dbReference>
<reference evidence="14 15" key="1">
    <citation type="journal article" date="2015" name="Plant Cell">
        <title>Oil accumulation by the oleaginous diatom Fistulifera solaris as revealed by the genome and transcriptome.</title>
        <authorList>
            <person name="Tanaka T."/>
            <person name="Maeda Y."/>
            <person name="Veluchamy A."/>
            <person name="Tanaka M."/>
            <person name="Abida H."/>
            <person name="Marechal E."/>
            <person name="Bowler C."/>
            <person name="Muto M."/>
            <person name="Sunaga Y."/>
            <person name="Tanaka M."/>
            <person name="Yoshino T."/>
            <person name="Taniguchi T."/>
            <person name="Fukuda Y."/>
            <person name="Nemoto M."/>
            <person name="Matsumoto M."/>
            <person name="Wong P.S."/>
            <person name="Aburatani S."/>
            <person name="Fujibuchi W."/>
        </authorList>
    </citation>
    <scope>NUCLEOTIDE SEQUENCE [LARGE SCALE GENOMIC DNA]</scope>
    <source>
        <strain evidence="14 15">JPCC DA0580</strain>
    </source>
</reference>
<keyword evidence="6 10" id="KW-0103">Bromodomain</keyword>
<evidence type="ECO:0000256" key="2">
    <source>
        <dbReference type="ARBA" id="ARBA00013184"/>
    </source>
</evidence>
<evidence type="ECO:0000256" key="10">
    <source>
        <dbReference type="PROSITE-ProRule" id="PRU00035"/>
    </source>
</evidence>
<gene>
    <name evidence="14" type="ORF">FisN_9Hh380</name>
</gene>
<comment type="subcellular location">
    <subcellularLocation>
        <location evidence="1">Nucleus</location>
    </subcellularLocation>
</comment>
<dbReference type="GO" id="GO:0005634">
    <property type="term" value="C:nucleus"/>
    <property type="evidence" value="ECO:0007669"/>
    <property type="project" value="UniProtKB-SubCell"/>
</dbReference>
<accession>A0A1Z5KD26</accession>
<evidence type="ECO:0000313" key="14">
    <source>
        <dbReference type="EMBL" id="GAX24127.1"/>
    </source>
</evidence>
<dbReference type="InterPro" id="IPR031162">
    <property type="entry name" value="CBP_P300_HAT"/>
</dbReference>
<dbReference type="InterPro" id="IPR018359">
    <property type="entry name" value="Bromodomain_CS"/>
</dbReference>
<feature type="region of interest" description="Disordered" evidence="11">
    <location>
        <begin position="1"/>
        <end position="90"/>
    </location>
</feature>
<evidence type="ECO:0000256" key="8">
    <source>
        <dbReference type="ARBA" id="ARBA00023242"/>
    </source>
</evidence>
<dbReference type="Pfam" id="PF08214">
    <property type="entry name" value="HAT_KAT11"/>
    <property type="match status" value="1"/>
</dbReference>
<dbReference type="InterPro" id="IPR013178">
    <property type="entry name" value="Histone_AcTrfase_Rtt109/CBP"/>
</dbReference>
<dbReference type="EMBL" id="BDSP01000206">
    <property type="protein sequence ID" value="GAX24127.1"/>
    <property type="molecule type" value="Genomic_DNA"/>
</dbReference>
<dbReference type="PRINTS" id="PR00503">
    <property type="entry name" value="BROMODOMAIN"/>
</dbReference>
<evidence type="ECO:0000259" key="12">
    <source>
        <dbReference type="PROSITE" id="PS50014"/>
    </source>
</evidence>
<dbReference type="InterPro" id="IPR036427">
    <property type="entry name" value="Bromodomain-like_sf"/>
</dbReference>
<dbReference type="Proteomes" id="UP000198406">
    <property type="component" value="Unassembled WGS sequence"/>
</dbReference>
<dbReference type="GO" id="GO:0003713">
    <property type="term" value="F:transcription coactivator activity"/>
    <property type="evidence" value="ECO:0007669"/>
    <property type="project" value="TreeGrafter"/>
</dbReference>
<dbReference type="OrthoDB" id="899at2759"/>
<dbReference type="Pfam" id="PF00439">
    <property type="entry name" value="Bromodomain"/>
    <property type="match status" value="2"/>
</dbReference>
<dbReference type="InterPro" id="IPR013083">
    <property type="entry name" value="Znf_RING/FYVE/PHD"/>
</dbReference>
<comment type="caution">
    <text evidence="14">The sequence shown here is derived from an EMBL/GenBank/DDBJ whole genome shotgun (WGS) entry which is preliminary data.</text>
</comment>
<evidence type="ECO:0000256" key="6">
    <source>
        <dbReference type="ARBA" id="ARBA00023117"/>
    </source>
</evidence>
<dbReference type="PROSITE" id="PS51727">
    <property type="entry name" value="CBP_P300_HAT"/>
    <property type="match status" value="1"/>
</dbReference>
<dbReference type="SMART" id="SM01250">
    <property type="entry name" value="KAT11"/>
    <property type="match status" value="1"/>
</dbReference>
<keyword evidence="7" id="KW-0804">Transcription</keyword>
<evidence type="ECO:0000259" key="13">
    <source>
        <dbReference type="PROSITE" id="PS51727"/>
    </source>
</evidence>
<feature type="region of interest" description="Disordered" evidence="11">
    <location>
        <begin position="913"/>
        <end position="946"/>
    </location>
</feature>
<evidence type="ECO:0000256" key="3">
    <source>
        <dbReference type="ARBA" id="ARBA00022679"/>
    </source>
</evidence>